<dbReference type="Pfam" id="PF02237">
    <property type="entry name" value="BPL_C"/>
    <property type="match status" value="1"/>
</dbReference>
<keyword evidence="2" id="KW-0547">Nucleotide-binding</keyword>
<dbReference type="PROSITE" id="PS51733">
    <property type="entry name" value="BPL_LPL_CATALYTIC"/>
    <property type="match status" value="1"/>
</dbReference>
<dbReference type="GO" id="GO:0005524">
    <property type="term" value="F:ATP binding"/>
    <property type="evidence" value="ECO:0007669"/>
    <property type="project" value="UniProtKB-KW"/>
</dbReference>
<dbReference type="EMBL" id="CP011568">
    <property type="protein sequence ID" value="AKJ69279.1"/>
    <property type="molecule type" value="Genomic_DNA"/>
</dbReference>
<dbReference type="SUPFAM" id="SSF50037">
    <property type="entry name" value="C-terminal domain of transcriptional repressors"/>
    <property type="match status" value="1"/>
</dbReference>
<dbReference type="GO" id="GO:0004077">
    <property type="term" value="F:biotin--[biotin carboxyl-carrier protein] ligase activity"/>
    <property type="evidence" value="ECO:0007669"/>
    <property type="project" value="UniProtKB-EC"/>
</dbReference>
<evidence type="ECO:0000313" key="9">
    <source>
        <dbReference type="Proteomes" id="UP000036700"/>
    </source>
</evidence>
<dbReference type="AlphaFoldDB" id="A0A0G3ETC4"/>
<evidence type="ECO:0000256" key="4">
    <source>
        <dbReference type="ARBA" id="ARBA00023267"/>
    </source>
</evidence>
<keyword evidence="4" id="KW-0092">Biotin</keyword>
<evidence type="ECO:0000256" key="6">
    <source>
        <dbReference type="ARBA" id="ARBA00047846"/>
    </source>
</evidence>
<evidence type="ECO:0000256" key="1">
    <source>
        <dbReference type="ARBA" id="ARBA00022598"/>
    </source>
</evidence>
<protein>
    <recommendedName>
        <fullName evidence="5">biotin--[biotin carboxyl-carrier protein] ligase</fullName>
        <ecNumber evidence="5">6.3.4.15</ecNumber>
    </recommendedName>
</protein>
<organism evidence="8 9">
    <name type="scientific">Pandoraea thiooxydans</name>
    <dbReference type="NCBI Taxonomy" id="445709"/>
    <lineage>
        <taxon>Bacteria</taxon>
        <taxon>Pseudomonadati</taxon>
        <taxon>Pseudomonadota</taxon>
        <taxon>Betaproteobacteria</taxon>
        <taxon>Burkholderiales</taxon>
        <taxon>Burkholderiaceae</taxon>
        <taxon>Pandoraea</taxon>
    </lineage>
</organism>
<dbReference type="InterPro" id="IPR004408">
    <property type="entry name" value="Biotin_CoA_COase_ligase"/>
</dbReference>
<evidence type="ECO:0000256" key="5">
    <source>
        <dbReference type="ARBA" id="ARBA00024227"/>
    </source>
</evidence>
<dbReference type="PATRIC" id="fig|445709.3.peg.3114"/>
<keyword evidence="1" id="KW-0436">Ligase</keyword>
<comment type="catalytic activity">
    <reaction evidence="6">
        <text>biotin + L-lysyl-[protein] + ATP = N(6)-biotinyl-L-lysyl-[protein] + AMP + diphosphate + H(+)</text>
        <dbReference type="Rhea" id="RHEA:11756"/>
        <dbReference type="Rhea" id="RHEA-COMP:9752"/>
        <dbReference type="Rhea" id="RHEA-COMP:10505"/>
        <dbReference type="ChEBI" id="CHEBI:15378"/>
        <dbReference type="ChEBI" id="CHEBI:29969"/>
        <dbReference type="ChEBI" id="CHEBI:30616"/>
        <dbReference type="ChEBI" id="CHEBI:33019"/>
        <dbReference type="ChEBI" id="CHEBI:57586"/>
        <dbReference type="ChEBI" id="CHEBI:83144"/>
        <dbReference type="ChEBI" id="CHEBI:456215"/>
        <dbReference type="EC" id="6.3.4.15"/>
    </reaction>
</comment>
<dbReference type="STRING" id="445709.ABW99_14710"/>
<dbReference type="InterPro" id="IPR004143">
    <property type="entry name" value="BPL_LPL_catalytic"/>
</dbReference>
<keyword evidence="3" id="KW-0067">ATP-binding</keyword>
<evidence type="ECO:0000259" key="7">
    <source>
        <dbReference type="PROSITE" id="PS51733"/>
    </source>
</evidence>
<dbReference type="InterPro" id="IPR008988">
    <property type="entry name" value="Transcriptional_repressor_C"/>
</dbReference>
<dbReference type="PANTHER" id="PTHR12835">
    <property type="entry name" value="BIOTIN PROTEIN LIGASE"/>
    <property type="match status" value="1"/>
</dbReference>
<evidence type="ECO:0000313" key="8">
    <source>
        <dbReference type="EMBL" id="AKJ69279.1"/>
    </source>
</evidence>
<dbReference type="Proteomes" id="UP000036700">
    <property type="component" value="Chromosome"/>
</dbReference>
<dbReference type="SUPFAM" id="SSF55681">
    <property type="entry name" value="Class II aaRS and biotin synthetases"/>
    <property type="match status" value="1"/>
</dbReference>
<accession>A0A0G3ETC4</accession>
<dbReference type="RefSeq" id="WP_047215176.1">
    <property type="nucleotide sequence ID" value="NZ_CP011568.3"/>
</dbReference>
<dbReference type="Gene3D" id="2.30.30.100">
    <property type="match status" value="1"/>
</dbReference>
<dbReference type="EC" id="6.3.4.15" evidence="5"/>
<name>A0A0G3ETC4_9BURK</name>
<dbReference type="Gene3D" id="3.30.930.10">
    <property type="entry name" value="Bira Bifunctional Protein, Domain 2"/>
    <property type="match status" value="1"/>
</dbReference>
<dbReference type="Pfam" id="PF03099">
    <property type="entry name" value="BPL_LplA_LipB"/>
    <property type="match status" value="1"/>
</dbReference>
<keyword evidence="9" id="KW-1185">Reference proteome</keyword>
<dbReference type="InterPro" id="IPR045864">
    <property type="entry name" value="aa-tRNA-synth_II/BPL/LPL"/>
</dbReference>
<reference evidence="9" key="1">
    <citation type="submission" date="2015-06" db="EMBL/GenBank/DDBJ databases">
        <authorList>
            <person name="Lim Y.L."/>
            <person name="Ee R."/>
            <person name="Yong D."/>
            <person name="How K.Y."/>
            <person name="Yin W.F."/>
            <person name="Chan K.G."/>
        </authorList>
    </citation>
    <scope>NUCLEOTIDE SEQUENCE [LARGE SCALE GENOMIC DNA]</scope>
    <source>
        <strain evidence="9">DSM 25325</strain>
    </source>
</reference>
<sequence>MKTPFSDSSPGAGDQAPARQIDRARLAALTSRAVTGWDIELVETTGSTNTDLLNRWRNASPGKPTMRLAYRQEAGRGQRGRVWRGMPGDSLMFSVACGLPLTLPQLAGLSLATGVAVIEGLQRLPLSAPQALTLKWPNDVLLAGRKLAGILIEANGAEAGRTTVVIGIGLNLRHTQALDAQLAADQAEQPQALAAARPAALEEILSQVDMTHTLAVLLDQLEQMLTRFAVDGFAAFRPAWEALHGFAGQPVRLVQPGMADTEGIALGVDDSGCLRLGTADGVQLVTSGQVSLRPRERA</sequence>
<dbReference type="OrthoDB" id="9807064at2"/>
<dbReference type="CDD" id="cd16442">
    <property type="entry name" value="BPL"/>
    <property type="match status" value="1"/>
</dbReference>
<evidence type="ECO:0000256" key="3">
    <source>
        <dbReference type="ARBA" id="ARBA00022840"/>
    </source>
</evidence>
<gene>
    <name evidence="8" type="ORF">ABW99_14710</name>
</gene>
<dbReference type="PANTHER" id="PTHR12835:SF5">
    <property type="entry name" value="BIOTIN--PROTEIN LIGASE"/>
    <property type="match status" value="1"/>
</dbReference>
<proteinExistence type="predicted"/>
<feature type="domain" description="BPL/LPL catalytic" evidence="7">
    <location>
        <begin position="28"/>
        <end position="229"/>
    </location>
</feature>
<evidence type="ECO:0000256" key="2">
    <source>
        <dbReference type="ARBA" id="ARBA00022741"/>
    </source>
</evidence>
<dbReference type="InterPro" id="IPR003142">
    <property type="entry name" value="BPL_C"/>
</dbReference>
<dbReference type="GO" id="GO:0005737">
    <property type="term" value="C:cytoplasm"/>
    <property type="evidence" value="ECO:0007669"/>
    <property type="project" value="TreeGrafter"/>
</dbReference>
<dbReference type="KEGG" id="ptx:ABW99_14710"/>
<dbReference type="NCBIfam" id="TIGR00121">
    <property type="entry name" value="birA_ligase"/>
    <property type="match status" value="1"/>
</dbReference>